<keyword evidence="10" id="KW-0472">Membrane</keyword>
<dbReference type="CDD" id="cd03505">
    <property type="entry name" value="Delta9-FADS-like"/>
    <property type="match status" value="1"/>
</dbReference>
<dbReference type="STRING" id="52.CMC5_016810"/>
<keyword evidence="4" id="KW-0812">Transmembrane</keyword>
<feature type="domain" description="Fatty acid desaturase" evidence="13">
    <location>
        <begin position="4"/>
        <end position="229"/>
    </location>
</feature>
<dbReference type="Proteomes" id="UP000067626">
    <property type="component" value="Chromosome"/>
</dbReference>
<evidence type="ECO:0000256" key="12">
    <source>
        <dbReference type="SAM" id="MobiDB-lite"/>
    </source>
</evidence>
<sequence>MAIALFLIAHSTLAVFFQTFFLHRYAAHRMFTCSPRWERAFYLLTWVTQGSSFLVPRAYAVLHRMHHAYSDTPKDPHSPRHASGFLSMMWKTKERYHNLVIRKETPEPRFDGGTPEWPALDRLGDAWLVRVAWGTAYTLFYVAFATAWWQFLLLPVHYLIGPMHGAIVNWCGHRYGYRNFDSDDDSRNTLVFDFITLGELFQNNHHKYGQRPNFAVRWFEVDPAYQVMRVLDAVGIIRLGEKPSRARRLAGEEASSTAGPVATTGEA</sequence>
<evidence type="ECO:0000313" key="14">
    <source>
        <dbReference type="EMBL" id="AKT37540.1"/>
    </source>
</evidence>
<dbReference type="Pfam" id="PF00487">
    <property type="entry name" value="FA_desaturase"/>
    <property type="match status" value="1"/>
</dbReference>
<evidence type="ECO:0000259" key="13">
    <source>
        <dbReference type="Pfam" id="PF00487"/>
    </source>
</evidence>
<evidence type="ECO:0000256" key="1">
    <source>
        <dbReference type="ARBA" id="ARBA00004141"/>
    </source>
</evidence>
<gene>
    <name evidence="14" type="ORF">CMC5_016810</name>
</gene>
<dbReference type="GO" id="GO:0006633">
    <property type="term" value="P:fatty acid biosynthetic process"/>
    <property type="evidence" value="ECO:0007669"/>
    <property type="project" value="UniProtKB-KW"/>
</dbReference>
<keyword evidence="3" id="KW-0444">Lipid biosynthesis</keyword>
<accession>A0A0K1E9J3</accession>
<feature type="region of interest" description="Disordered" evidence="12">
    <location>
        <begin position="248"/>
        <end position="267"/>
    </location>
</feature>
<reference evidence="14 15" key="1">
    <citation type="submission" date="2015-07" db="EMBL/GenBank/DDBJ databases">
        <title>Genome analysis of myxobacterium Chondromyces crocatus Cm c5 reveals a high potential for natural compound synthesis and the genetic basis for the loss of fruiting body formation.</title>
        <authorList>
            <person name="Zaburannyi N."/>
            <person name="Bunk B."/>
            <person name="Maier J."/>
            <person name="Overmann J."/>
            <person name="Mueller R."/>
        </authorList>
    </citation>
    <scope>NUCLEOTIDE SEQUENCE [LARGE SCALE GENOMIC DNA]</scope>
    <source>
        <strain evidence="14 15">Cm c5</strain>
    </source>
</reference>
<evidence type="ECO:0000256" key="5">
    <source>
        <dbReference type="ARBA" id="ARBA00022832"/>
    </source>
</evidence>
<protein>
    <submittedName>
        <fullName evidence="14">Fatty acid desaturase</fullName>
    </submittedName>
</protein>
<evidence type="ECO:0000256" key="2">
    <source>
        <dbReference type="ARBA" id="ARBA00008749"/>
    </source>
</evidence>
<dbReference type="PANTHER" id="PTHR11351:SF31">
    <property type="entry name" value="DESATURASE 1, ISOFORM A-RELATED"/>
    <property type="match status" value="1"/>
</dbReference>
<dbReference type="GO" id="GO:0016020">
    <property type="term" value="C:membrane"/>
    <property type="evidence" value="ECO:0007669"/>
    <property type="project" value="UniProtKB-SubCell"/>
</dbReference>
<keyword evidence="7" id="KW-0560">Oxidoreductase</keyword>
<keyword evidence="11" id="KW-0275">Fatty acid biosynthesis</keyword>
<comment type="subcellular location">
    <subcellularLocation>
        <location evidence="1">Membrane</location>
        <topology evidence="1">Multi-pass membrane protein</topology>
    </subcellularLocation>
</comment>
<evidence type="ECO:0000256" key="8">
    <source>
        <dbReference type="ARBA" id="ARBA00023004"/>
    </source>
</evidence>
<evidence type="ECO:0000256" key="10">
    <source>
        <dbReference type="ARBA" id="ARBA00023136"/>
    </source>
</evidence>
<evidence type="ECO:0000256" key="4">
    <source>
        <dbReference type="ARBA" id="ARBA00022692"/>
    </source>
</evidence>
<dbReference type="KEGG" id="ccro:CMC5_016810"/>
<evidence type="ECO:0000256" key="11">
    <source>
        <dbReference type="ARBA" id="ARBA00023160"/>
    </source>
</evidence>
<keyword evidence="5" id="KW-0276">Fatty acid metabolism</keyword>
<evidence type="ECO:0000256" key="3">
    <source>
        <dbReference type="ARBA" id="ARBA00022516"/>
    </source>
</evidence>
<dbReference type="RefSeq" id="WP_050429892.1">
    <property type="nucleotide sequence ID" value="NZ_CP012159.1"/>
</dbReference>
<evidence type="ECO:0000256" key="9">
    <source>
        <dbReference type="ARBA" id="ARBA00023098"/>
    </source>
</evidence>
<name>A0A0K1E9J3_CHOCO</name>
<keyword evidence="15" id="KW-1185">Reference proteome</keyword>
<dbReference type="OrthoDB" id="9768289at2"/>
<keyword evidence="8" id="KW-0408">Iron</keyword>
<keyword evidence="9" id="KW-0443">Lipid metabolism</keyword>
<dbReference type="AlphaFoldDB" id="A0A0K1E9J3"/>
<evidence type="ECO:0000313" key="15">
    <source>
        <dbReference type="Proteomes" id="UP000067626"/>
    </source>
</evidence>
<organism evidence="14 15">
    <name type="scientific">Chondromyces crocatus</name>
    <dbReference type="NCBI Taxonomy" id="52"/>
    <lineage>
        <taxon>Bacteria</taxon>
        <taxon>Pseudomonadati</taxon>
        <taxon>Myxococcota</taxon>
        <taxon>Polyangia</taxon>
        <taxon>Polyangiales</taxon>
        <taxon>Polyangiaceae</taxon>
        <taxon>Chondromyces</taxon>
    </lineage>
</organism>
<evidence type="ECO:0000256" key="6">
    <source>
        <dbReference type="ARBA" id="ARBA00022989"/>
    </source>
</evidence>
<keyword evidence="6" id="KW-1133">Transmembrane helix</keyword>
<comment type="similarity">
    <text evidence="2">Belongs to the fatty acid desaturase type 2 family.</text>
</comment>
<dbReference type="GO" id="GO:0016717">
    <property type="term" value="F:oxidoreductase activity, acting on paired donors, with oxidation of a pair of donors resulting in the reduction of molecular oxygen to two molecules of water"/>
    <property type="evidence" value="ECO:0007669"/>
    <property type="project" value="InterPro"/>
</dbReference>
<dbReference type="PANTHER" id="PTHR11351">
    <property type="entry name" value="ACYL-COA DESATURASE"/>
    <property type="match status" value="1"/>
</dbReference>
<dbReference type="PATRIC" id="fig|52.7.peg.1800"/>
<dbReference type="InterPro" id="IPR015876">
    <property type="entry name" value="Acyl-CoA_DS"/>
</dbReference>
<dbReference type="EMBL" id="CP012159">
    <property type="protein sequence ID" value="AKT37540.1"/>
    <property type="molecule type" value="Genomic_DNA"/>
</dbReference>
<dbReference type="InterPro" id="IPR005804">
    <property type="entry name" value="FA_desaturase_dom"/>
</dbReference>
<proteinExistence type="inferred from homology"/>
<evidence type="ECO:0000256" key="7">
    <source>
        <dbReference type="ARBA" id="ARBA00023002"/>
    </source>
</evidence>